<organism evidence="1 2">
    <name type="scientific">Saccharopolyspora erythraea (strain ATCC 11635 / DSM 40517 / JCM 4748 / NBRC 13426 / NCIMB 8594 / NRRL 2338)</name>
    <dbReference type="NCBI Taxonomy" id="405948"/>
    <lineage>
        <taxon>Bacteria</taxon>
        <taxon>Bacillati</taxon>
        <taxon>Actinomycetota</taxon>
        <taxon>Actinomycetes</taxon>
        <taxon>Pseudonocardiales</taxon>
        <taxon>Pseudonocardiaceae</taxon>
        <taxon>Saccharopolyspora</taxon>
    </lineage>
</organism>
<dbReference type="AlphaFoldDB" id="A4FND1"/>
<evidence type="ECO:0000313" key="1">
    <source>
        <dbReference type="EMBL" id="CAM05556.1"/>
    </source>
</evidence>
<accession>A4FND1</accession>
<gene>
    <name evidence="1" type="ordered locus">SACE_6386</name>
</gene>
<evidence type="ECO:0000313" key="2">
    <source>
        <dbReference type="Proteomes" id="UP000006728"/>
    </source>
</evidence>
<dbReference type="EMBL" id="AM420293">
    <property type="protein sequence ID" value="CAM05556.1"/>
    <property type="molecule type" value="Genomic_DNA"/>
</dbReference>
<sequence length="64" mass="6565">MHALGPPLVGILHVASVLCGAVPAFADGRRRNAPGGAGAWAHRGAARAAMGREELASRPRGRLE</sequence>
<protein>
    <submittedName>
        <fullName evidence="1">Uncharacterized protein</fullName>
    </submittedName>
</protein>
<name>A4FND1_SACEN</name>
<dbReference type="HOGENOM" id="CLU_2865140_0_0_11"/>
<keyword evidence="2" id="KW-1185">Reference proteome</keyword>
<dbReference type="KEGG" id="sen:SACE_6386"/>
<reference evidence="1 2" key="1">
    <citation type="journal article" date="2007" name="Nat. Biotechnol.">
        <title>Complete genome sequence of the erythromycin-producing bacterium Saccharopolyspora erythraea NRRL23338.</title>
        <authorList>
            <person name="Oliynyk M."/>
            <person name="Samborskyy M."/>
            <person name="Lester J.B."/>
            <person name="Mironenko T."/>
            <person name="Scott N."/>
            <person name="Dickens S."/>
            <person name="Haydock S.F."/>
            <person name="Leadlay P.F."/>
        </authorList>
    </citation>
    <scope>NUCLEOTIDE SEQUENCE [LARGE SCALE GENOMIC DNA]</scope>
    <source>
        <strain evidence="2">ATCC 11635 / DSM 40517 / JCM 4748 / NBRC 13426 / NCIMB 8594 / NRRL 2338</strain>
    </source>
</reference>
<proteinExistence type="predicted"/>
<dbReference type="Proteomes" id="UP000006728">
    <property type="component" value="Chromosome"/>
</dbReference>